<evidence type="ECO:0000313" key="3">
    <source>
        <dbReference type="Proteomes" id="UP001153076"/>
    </source>
</evidence>
<evidence type="ECO:0000313" key="2">
    <source>
        <dbReference type="EMBL" id="KAJ8444749.1"/>
    </source>
</evidence>
<keyword evidence="3" id="KW-1185">Reference proteome</keyword>
<name>A0A9Q1QK58_9CARY</name>
<feature type="region of interest" description="Disordered" evidence="1">
    <location>
        <begin position="135"/>
        <end position="156"/>
    </location>
</feature>
<accession>A0A9Q1QK58</accession>
<organism evidence="2 3">
    <name type="scientific">Carnegiea gigantea</name>
    <dbReference type="NCBI Taxonomy" id="171969"/>
    <lineage>
        <taxon>Eukaryota</taxon>
        <taxon>Viridiplantae</taxon>
        <taxon>Streptophyta</taxon>
        <taxon>Embryophyta</taxon>
        <taxon>Tracheophyta</taxon>
        <taxon>Spermatophyta</taxon>
        <taxon>Magnoliopsida</taxon>
        <taxon>eudicotyledons</taxon>
        <taxon>Gunneridae</taxon>
        <taxon>Pentapetalae</taxon>
        <taxon>Caryophyllales</taxon>
        <taxon>Cactineae</taxon>
        <taxon>Cactaceae</taxon>
        <taxon>Cactoideae</taxon>
        <taxon>Echinocereeae</taxon>
        <taxon>Carnegiea</taxon>
    </lineage>
</organism>
<reference evidence="2" key="1">
    <citation type="submission" date="2022-04" db="EMBL/GenBank/DDBJ databases">
        <title>Carnegiea gigantea Genome sequencing and assembly v2.</title>
        <authorList>
            <person name="Copetti D."/>
            <person name="Sanderson M.J."/>
            <person name="Burquez A."/>
            <person name="Wojciechowski M.F."/>
        </authorList>
    </citation>
    <scope>NUCLEOTIDE SEQUENCE</scope>
    <source>
        <strain evidence="2">SGP5-SGP5p</strain>
        <tissue evidence="2">Aerial part</tissue>
    </source>
</reference>
<protein>
    <submittedName>
        <fullName evidence="2">Uncharacterized protein</fullName>
    </submittedName>
</protein>
<evidence type="ECO:0000256" key="1">
    <source>
        <dbReference type="SAM" id="MobiDB-lite"/>
    </source>
</evidence>
<feature type="compositionally biased region" description="Basic and acidic residues" evidence="1">
    <location>
        <begin position="145"/>
        <end position="156"/>
    </location>
</feature>
<sequence>MDGDGAGGGNGGVGRELVVYVLWGGELEENGDGKLTYVGGSTKCILLKEGMAMEEVLRLATGIRGSDLRDGKLWYSLKYDRQMLMAIEGDMDVRMILKGNDEHGGWVPQRGGCVANHPQSRLTIEEIIELSDDDEISVGLDGVGDEERNTKGSDEG</sequence>
<dbReference type="EMBL" id="JAKOGI010000090">
    <property type="protein sequence ID" value="KAJ8444749.1"/>
    <property type="molecule type" value="Genomic_DNA"/>
</dbReference>
<comment type="caution">
    <text evidence="2">The sequence shown here is derived from an EMBL/GenBank/DDBJ whole genome shotgun (WGS) entry which is preliminary data.</text>
</comment>
<dbReference type="Proteomes" id="UP001153076">
    <property type="component" value="Unassembled WGS sequence"/>
</dbReference>
<dbReference type="AlphaFoldDB" id="A0A9Q1QK58"/>
<proteinExistence type="predicted"/>
<gene>
    <name evidence="2" type="ORF">Cgig2_033757</name>
</gene>